<evidence type="ECO:0000313" key="11">
    <source>
        <dbReference type="EMBL" id="MBP1903511.1"/>
    </source>
</evidence>
<accession>A0ABS4FLV5</accession>
<evidence type="ECO:0000256" key="1">
    <source>
        <dbReference type="ARBA" id="ARBA00004496"/>
    </source>
</evidence>
<evidence type="ECO:0000313" key="12">
    <source>
        <dbReference type="Proteomes" id="UP001519272"/>
    </source>
</evidence>
<dbReference type="SUPFAM" id="SSF52172">
    <property type="entry name" value="CheY-like"/>
    <property type="match status" value="1"/>
</dbReference>
<keyword evidence="7" id="KW-0804">Transcription</keyword>
<dbReference type="EMBL" id="JAGGKG010000001">
    <property type="protein sequence ID" value="MBP1903511.1"/>
    <property type="molecule type" value="Genomic_DNA"/>
</dbReference>
<dbReference type="SMART" id="SM00342">
    <property type="entry name" value="HTH_ARAC"/>
    <property type="match status" value="1"/>
</dbReference>
<evidence type="ECO:0000259" key="10">
    <source>
        <dbReference type="PROSITE" id="PS50110"/>
    </source>
</evidence>
<keyword evidence="6" id="KW-0238">DNA-binding</keyword>
<dbReference type="Gene3D" id="1.10.10.60">
    <property type="entry name" value="Homeodomain-like"/>
    <property type="match status" value="2"/>
</dbReference>
<keyword evidence="5" id="KW-0805">Transcription regulation</keyword>
<dbReference type="Proteomes" id="UP001519272">
    <property type="component" value="Unassembled WGS sequence"/>
</dbReference>
<feature type="domain" description="Response regulatory" evidence="10">
    <location>
        <begin position="3"/>
        <end position="120"/>
    </location>
</feature>
<dbReference type="SUPFAM" id="SSF46689">
    <property type="entry name" value="Homeodomain-like"/>
    <property type="match status" value="1"/>
</dbReference>
<dbReference type="Pfam" id="PF12833">
    <property type="entry name" value="HTH_18"/>
    <property type="match status" value="1"/>
</dbReference>
<dbReference type="SMART" id="SM00448">
    <property type="entry name" value="REC"/>
    <property type="match status" value="1"/>
</dbReference>
<protein>
    <submittedName>
        <fullName evidence="11">Two-component system response regulator YesN</fullName>
    </submittedName>
</protein>
<dbReference type="InterPro" id="IPR009057">
    <property type="entry name" value="Homeodomain-like_sf"/>
</dbReference>
<dbReference type="InterPro" id="IPR051552">
    <property type="entry name" value="HptR"/>
</dbReference>
<dbReference type="InterPro" id="IPR020449">
    <property type="entry name" value="Tscrpt_reg_AraC-type_HTH"/>
</dbReference>
<evidence type="ECO:0000256" key="2">
    <source>
        <dbReference type="ARBA" id="ARBA00022490"/>
    </source>
</evidence>
<evidence type="ECO:0000259" key="9">
    <source>
        <dbReference type="PROSITE" id="PS01124"/>
    </source>
</evidence>
<keyword evidence="12" id="KW-1185">Reference proteome</keyword>
<sequence length="556" mass="64666">MIDILLVDDETYVTESLQVTIPWAELGITSVFRAASGKEALHILENNAIDIVVTDIRMPGMSGLELIDEINQRWAHIRCILLTGHSDFEYTKKAIQLKAIDYILKPVNDEEFMTALSSAIGVIRTQWDEFDQYHRLLYSRKSDYKILRENVMHDLLLGREMTVKALAEQLEAYEIEIDPRQSMMMLLIRLSGRPASLDQQSLDLMDFAVGNIAEEVFGTSYHVWFGRGPHECLVMFLQERQELYKLHEPYEPYELYELHKRSRTQHMNMNIVTQIELFQMHVQRFLQGVMSIVVSSSFSFADLPQVYWRSLGSLVLSGPEDHAIIFMDQKRDKWAEQSASQVLDELYKPPMLTQLLETRQWEAAESKLNFVFDAIEQVPLSRNHMYELYLCVTNAFMYIAHKQGNLIHEMDPTGFDFLFANQLIQAPSKLKTWAIKMLSKLQVELSDQDGIQNRRHIIAQVQDIVTASHGQALSVKAIADQVYMHPVYLSKIYKAETGEGLGDYMIRMRMERALYLLKHTNKKIYEITNELGYQNPQYFSKMFKKHYGMTPNEFRD</sequence>
<proteinExistence type="predicted"/>
<dbReference type="InterPro" id="IPR018060">
    <property type="entry name" value="HTH_AraC"/>
</dbReference>
<comment type="caution">
    <text evidence="11">The sequence shown here is derived from an EMBL/GenBank/DDBJ whole genome shotgun (WGS) entry which is preliminary data.</text>
</comment>
<evidence type="ECO:0000256" key="4">
    <source>
        <dbReference type="ARBA" id="ARBA00023012"/>
    </source>
</evidence>
<dbReference type="InterPro" id="IPR001789">
    <property type="entry name" value="Sig_transdc_resp-reg_receiver"/>
</dbReference>
<evidence type="ECO:0000256" key="7">
    <source>
        <dbReference type="ARBA" id="ARBA00023163"/>
    </source>
</evidence>
<dbReference type="PANTHER" id="PTHR42713">
    <property type="entry name" value="HISTIDINE KINASE-RELATED"/>
    <property type="match status" value="1"/>
</dbReference>
<evidence type="ECO:0000256" key="3">
    <source>
        <dbReference type="ARBA" id="ARBA00022553"/>
    </source>
</evidence>
<name>A0ABS4FLV5_9BACL</name>
<organism evidence="11 12">
    <name type="scientific">Paenibacillus turicensis</name>
    <dbReference type="NCBI Taxonomy" id="160487"/>
    <lineage>
        <taxon>Bacteria</taxon>
        <taxon>Bacillati</taxon>
        <taxon>Bacillota</taxon>
        <taxon>Bacilli</taxon>
        <taxon>Bacillales</taxon>
        <taxon>Paenibacillaceae</taxon>
        <taxon>Paenibacillus</taxon>
    </lineage>
</organism>
<reference evidence="11 12" key="1">
    <citation type="submission" date="2021-03" db="EMBL/GenBank/DDBJ databases">
        <title>Genomic Encyclopedia of Type Strains, Phase IV (KMG-IV): sequencing the most valuable type-strain genomes for metagenomic binning, comparative biology and taxonomic classification.</title>
        <authorList>
            <person name="Goeker M."/>
        </authorList>
    </citation>
    <scope>NUCLEOTIDE SEQUENCE [LARGE SCALE GENOMIC DNA]</scope>
    <source>
        <strain evidence="11 12">DSM 14349</strain>
    </source>
</reference>
<evidence type="ECO:0000256" key="8">
    <source>
        <dbReference type="PROSITE-ProRule" id="PRU00169"/>
    </source>
</evidence>
<dbReference type="CDD" id="cd17536">
    <property type="entry name" value="REC_YesN-like"/>
    <property type="match status" value="1"/>
</dbReference>
<dbReference type="RefSeq" id="WP_210087216.1">
    <property type="nucleotide sequence ID" value="NZ_JAGGKG010000001.1"/>
</dbReference>
<evidence type="ECO:0000256" key="6">
    <source>
        <dbReference type="ARBA" id="ARBA00023125"/>
    </source>
</evidence>
<dbReference type="PANTHER" id="PTHR42713:SF3">
    <property type="entry name" value="TRANSCRIPTIONAL REGULATORY PROTEIN HPTR"/>
    <property type="match status" value="1"/>
</dbReference>
<keyword evidence="4" id="KW-0902">Two-component regulatory system</keyword>
<dbReference type="Pfam" id="PF00072">
    <property type="entry name" value="Response_reg"/>
    <property type="match status" value="1"/>
</dbReference>
<keyword evidence="3 8" id="KW-0597">Phosphoprotein</keyword>
<dbReference type="PROSITE" id="PS00041">
    <property type="entry name" value="HTH_ARAC_FAMILY_1"/>
    <property type="match status" value="1"/>
</dbReference>
<dbReference type="Gene3D" id="3.40.50.2300">
    <property type="match status" value="1"/>
</dbReference>
<feature type="modified residue" description="4-aspartylphosphate" evidence="8">
    <location>
        <position position="55"/>
    </location>
</feature>
<feature type="domain" description="HTH araC/xylS-type" evidence="9">
    <location>
        <begin position="459"/>
        <end position="556"/>
    </location>
</feature>
<dbReference type="PRINTS" id="PR00032">
    <property type="entry name" value="HTHARAC"/>
</dbReference>
<dbReference type="PROSITE" id="PS01124">
    <property type="entry name" value="HTH_ARAC_FAMILY_2"/>
    <property type="match status" value="1"/>
</dbReference>
<dbReference type="InterPro" id="IPR018062">
    <property type="entry name" value="HTH_AraC-typ_CS"/>
</dbReference>
<dbReference type="InterPro" id="IPR011006">
    <property type="entry name" value="CheY-like_superfamily"/>
</dbReference>
<comment type="subcellular location">
    <subcellularLocation>
        <location evidence="1">Cytoplasm</location>
    </subcellularLocation>
</comment>
<keyword evidence="2" id="KW-0963">Cytoplasm</keyword>
<dbReference type="PROSITE" id="PS50110">
    <property type="entry name" value="RESPONSE_REGULATORY"/>
    <property type="match status" value="1"/>
</dbReference>
<gene>
    <name evidence="11" type="ORF">J2Z32_000123</name>
</gene>
<evidence type="ECO:0000256" key="5">
    <source>
        <dbReference type="ARBA" id="ARBA00023015"/>
    </source>
</evidence>